<organism evidence="2 3">
    <name type="scientific">Drosophila busckii</name>
    <name type="common">Fruit fly</name>
    <dbReference type="NCBI Taxonomy" id="30019"/>
    <lineage>
        <taxon>Eukaryota</taxon>
        <taxon>Metazoa</taxon>
        <taxon>Ecdysozoa</taxon>
        <taxon>Arthropoda</taxon>
        <taxon>Hexapoda</taxon>
        <taxon>Insecta</taxon>
        <taxon>Pterygota</taxon>
        <taxon>Neoptera</taxon>
        <taxon>Endopterygota</taxon>
        <taxon>Diptera</taxon>
        <taxon>Brachycera</taxon>
        <taxon>Muscomorpha</taxon>
        <taxon>Ephydroidea</taxon>
        <taxon>Drosophilidae</taxon>
        <taxon>Drosophila</taxon>
    </lineage>
</organism>
<name>A0A0M4E8B7_DROBS</name>
<dbReference type="STRING" id="30019.A0A0M4E8B7"/>
<dbReference type="OMA" id="TFYFGME"/>
<feature type="compositionally biased region" description="Polar residues" evidence="1">
    <location>
        <begin position="344"/>
        <end position="360"/>
    </location>
</feature>
<proteinExistence type="predicted"/>
<feature type="compositionally biased region" description="Polar residues" evidence="1">
    <location>
        <begin position="720"/>
        <end position="732"/>
    </location>
</feature>
<feature type="compositionally biased region" description="Polar residues" evidence="1">
    <location>
        <begin position="274"/>
        <end position="307"/>
    </location>
</feature>
<feature type="region of interest" description="Disordered" evidence="1">
    <location>
        <begin position="328"/>
        <end position="360"/>
    </location>
</feature>
<feature type="compositionally biased region" description="Basic residues" evidence="1">
    <location>
        <begin position="211"/>
        <end position="222"/>
    </location>
</feature>
<reference evidence="2 3" key="1">
    <citation type="submission" date="2015-08" db="EMBL/GenBank/DDBJ databases">
        <title>Ancestral chromatin configuration constrains chromatin evolution on differentiating sex chromosomes in Drosophila.</title>
        <authorList>
            <person name="Zhou Q."/>
            <person name="Bachtrog D."/>
        </authorList>
    </citation>
    <scope>NUCLEOTIDE SEQUENCE [LARGE SCALE GENOMIC DNA]</scope>
    <source>
        <tissue evidence="2">Whole larvae</tissue>
    </source>
</reference>
<keyword evidence="3" id="KW-1185">Reference proteome</keyword>
<feature type="region of interest" description="Disordered" evidence="1">
    <location>
        <begin position="31"/>
        <end position="74"/>
    </location>
</feature>
<evidence type="ECO:0000313" key="2">
    <source>
        <dbReference type="EMBL" id="ALC39165.1"/>
    </source>
</evidence>
<evidence type="ECO:0000256" key="1">
    <source>
        <dbReference type="SAM" id="MobiDB-lite"/>
    </source>
</evidence>
<protein>
    <submittedName>
        <fullName evidence="2">CG40439</fullName>
    </submittedName>
</protein>
<dbReference type="OrthoDB" id="5917823at2759"/>
<feature type="region of interest" description="Disordered" evidence="1">
    <location>
        <begin position="623"/>
        <end position="645"/>
    </location>
</feature>
<feature type="compositionally biased region" description="Polar residues" evidence="1">
    <location>
        <begin position="31"/>
        <end position="55"/>
    </location>
</feature>
<dbReference type="Proteomes" id="UP000494163">
    <property type="component" value="Chromosome 2L"/>
</dbReference>
<feature type="compositionally biased region" description="Basic residues" evidence="1">
    <location>
        <begin position="733"/>
        <end position="743"/>
    </location>
</feature>
<dbReference type="EMBL" id="CP012523">
    <property type="protein sequence ID" value="ALC39165.1"/>
    <property type="molecule type" value="Genomic_DNA"/>
</dbReference>
<feature type="compositionally biased region" description="Polar residues" evidence="1">
    <location>
        <begin position="167"/>
        <end position="176"/>
    </location>
</feature>
<feature type="compositionally biased region" description="Polar residues" evidence="1">
    <location>
        <begin position="627"/>
        <end position="645"/>
    </location>
</feature>
<feature type="region of interest" description="Disordered" evidence="1">
    <location>
        <begin position="167"/>
        <end position="313"/>
    </location>
</feature>
<accession>A0A0M4E8B7</accession>
<feature type="region of interest" description="Disordered" evidence="1">
    <location>
        <begin position="720"/>
        <end position="756"/>
    </location>
</feature>
<evidence type="ECO:0000313" key="3">
    <source>
        <dbReference type="Proteomes" id="UP000494163"/>
    </source>
</evidence>
<gene>
    <name evidence="2" type="ORF">Dbus_chr2Lg1250</name>
</gene>
<dbReference type="AlphaFoldDB" id="A0A0M4E8B7"/>
<sequence length="814" mass="91775">MGNSGSAHNLHNERSINDHNTYYQPTFQQTLHRQYQTNRSGFRSSPNGAQRSLTTEWRRSYPSAGPRVPKLPTDGQIKVLPELDKRLHLRATTNGAILNSGGTISGRKLNENSFVKSPNALSQRSHTFINEPSSSKDGLYMKAEAHPEFTRSQTLLYVKAKTNEPALQSTKSNLSRMQRHTYSEPELINKLNNEGDISKSTANMLDPLSRPSKRSKYTKKRRAPEAPALASMGNTSSSVGTDVEVPRNTASSADQPKPMHFAKNSDRMSKIKPHTSSLAQNQHQNTTFSRGNQNRNSANVNHAQRSPNEPPKYVYRREKSSDAILLKSRNSAGHGHSELRRTTTNDAEQQPIRSNAVQSKLKTTSTNTNFMQKEKVEKLIIPVQADKVQRTFYFGMDMPTPAEDVKQSAALTVDDKQQVDVSQLTLMPSYDIEYKKPSNQEESHDDNGLLVHIHPTLPRRQIETPSFSPALAWRSLVEEQDRLDKMRKMQAAVNSCESTVASEKPILPSCISHARQLSRPNQVHAAWTPEQDLAEEKDDRHLNNLIQDDSSSDEYRSKCEDGFLFYGSKTLKPSQDNTTNLPIHTFSLSLPRDAHINHTRSNTDRLNAGDVCIYKSLQKSKPDYTAHKNSSATAFSPRNSGSRGQIHSSNFEGSNNWLLHKNNSGVKHTTKHLDYFDKEQRLVSIEPQSITYLTGGKHVMYLPGSDNQAAASSRPHINVETDNSAGTQPKNQTNRHFKSRQRHVPQSLQDETPIFPLKSTHEQSFKLDEEKPFHQRFSFNNPVRLLEKSLRIEKSTKSNKIERSLAGELEALKK</sequence>